<dbReference type="Proteomes" id="UP000070186">
    <property type="component" value="Unassembled WGS sequence"/>
</dbReference>
<organism evidence="1 2">
    <name type="scientific">Dechloromonas denitrificans</name>
    <dbReference type="NCBI Taxonomy" id="281362"/>
    <lineage>
        <taxon>Bacteria</taxon>
        <taxon>Pseudomonadati</taxon>
        <taxon>Pseudomonadota</taxon>
        <taxon>Betaproteobacteria</taxon>
        <taxon>Rhodocyclales</taxon>
        <taxon>Azonexaceae</taxon>
        <taxon>Dechloromonas</taxon>
    </lineage>
</organism>
<reference evidence="1 2" key="1">
    <citation type="submission" date="2015-12" db="EMBL/GenBank/DDBJ databases">
        <title>Nitrous oxide reduction kinetics distinguish bacteria harboring typical versus atypical NosZ.</title>
        <authorList>
            <person name="Yoon S."/>
            <person name="Nissen S."/>
            <person name="Park D."/>
            <person name="Sanford R.A."/>
            <person name="Loeffler F.E."/>
        </authorList>
    </citation>
    <scope>NUCLEOTIDE SEQUENCE [LARGE SCALE GENOMIC DNA]</scope>
    <source>
        <strain evidence="1 2">ATCC BAA-841</strain>
    </source>
</reference>
<dbReference type="EMBL" id="LODL01000005">
    <property type="protein sequence ID" value="KXB32529.1"/>
    <property type="molecule type" value="Genomic_DNA"/>
</dbReference>
<protein>
    <submittedName>
        <fullName evidence="1">Uncharacterized protein</fullName>
    </submittedName>
</protein>
<comment type="caution">
    <text evidence="1">The sequence shown here is derived from an EMBL/GenBank/DDBJ whole genome shotgun (WGS) entry which is preliminary data.</text>
</comment>
<evidence type="ECO:0000313" key="1">
    <source>
        <dbReference type="EMBL" id="KXB32529.1"/>
    </source>
</evidence>
<keyword evidence="2" id="KW-1185">Reference proteome</keyword>
<accession>A0A133XNL8</accession>
<name>A0A133XNL8_9RHOO</name>
<dbReference type="RefSeq" id="WP_066880113.1">
    <property type="nucleotide sequence ID" value="NZ_LODL01000005.1"/>
</dbReference>
<dbReference type="AlphaFoldDB" id="A0A133XNL8"/>
<evidence type="ECO:0000313" key="2">
    <source>
        <dbReference type="Proteomes" id="UP000070186"/>
    </source>
</evidence>
<sequence length="105" mass="12371">MLIRLHRLRERGWPIPRYQFAFKEAQLGDLTVHEERDEVLNRYTRVAKVRSTEKGNPLLVPCLLDAQLLEVTRERLVLSGIERIEQPCIAKIEDFAQTWVCWLDA</sequence>
<gene>
    <name evidence="1" type="ORF">AT959_02270</name>
</gene>
<proteinExistence type="predicted"/>